<reference evidence="1" key="1">
    <citation type="journal article" date="2020" name="mSystems">
        <title>Genome- and Community-Level Interaction Insights into Carbon Utilization and Element Cycling Functions of Hydrothermarchaeota in Hydrothermal Sediment.</title>
        <authorList>
            <person name="Zhou Z."/>
            <person name="Liu Y."/>
            <person name="Xu W."/>
            <person name="Pan J."/>
            <person name="Luo Z.H."/>
            <person name="Li M."/>
        </authorList>
    </citation>
    <scope>NUCLEOTIDE SEQUENCE [LARGE SCALE GENOMIC DNA]</scope>
    <source>
        <strain evidence="1">HyVt-76</strain>
    </source>
</reference>
<proteinExistence type="predicted"/>
<accession>A0A7V5LJF6</accession>
<gene>
    <name evidence="1" type="ORF">ENL21_06685</name>
</gene>
<comment type="caution">
    <text evidence="1">The sequence shown here is derived from an EMBL/GenBank/DDBJ whole genome shotgun (WGS) entry which is preliminary data.</text>
</comment>
<organism evidence="1">
    <name type="scientific">Caldithrix abyssi</name>
    <dbReference type="NCBI Taxonomy" id="187145"/>
    <lineage>
        <taxon>Bacteria</taxon>
        <taxon>Pseudomonadati</taxon>
        <taxon>Calditrichota</taxon>
        <taxon>Calditrichia</taxon>
        <taxon>Calditrichales</taxon>
        <taxon>Calditrichaceae</taxon>
        <taxon>Caldithrix</taxon>
    </lineage>
</organism>
<dbReference type="AlphaFoldDB" id="A0A7V5LJF6"/>
<name>A0A7V5LJF6_CALAY</name>
<sequence>MDFDSEFKAFEYDPNQPLDVEAWLKLDEMERILVVEDYHKQARVKLPDVHLHAVFHAAIENQIAEGLEDVIEALERLQFQGLDRHEAIHAIASVLLEQISDVMENPEPFIILGPPNYAYLQEVRKLTKRSWYRKYGKKRRRRG</sequence>
<evidence type="ECO:0008006" key="2">
    <source>
        <dbReference type="Google" id="ProtNLM"/>
    </source>
</evidence>
<evidence type="ECO:0000313" key="1">
    <source>
        <dbReference type="EMBL" id="HHE55451.1"/>
    </source>
</evidence>
<dbReference type="Proteomes" id="UP000886111">
    <property type="component" value="Unassembled WGS sequence"/>
</dbReference>
<protein>
    <recommendedName>
        <fullName evidence="2">DUF1841 family protein</fullName>
    </recommendedName>
</protein>
<dbReference type="EMBL" id="DRTD01000492">
    <property type="protein sequence ID" value="HHE55451.1"/>
    <property type="molecule type" value="Genomic_DNA"/>
</dbReference>